<keyword evidence="5 8" id="KW-0479">Metal-binding</keyword>
<dbReference type="Proteomes" id="UP001291926">
    <property type="component" value="Unassembled WGS sequence"/>
</dbReference>
<evidence type="ECO:0000256" key="5">
    <source>
        <dbReference type="ARBA" id="ARBA00022723"/>
    </source>
</evidence>
<dbReference type="PRINTS" id="PR00385">
    <property type="entry name" value="P450"/>
</dbReference>
<keyword evidence="8" id="KW-0503">Monooxygenase</keyword>
<evidence type="ECO:0000256" key="3">
    <source>
        <dbReference type="ARBA" id="ARBA00010617"/>
    </source>
</evidence>
<dbReference type="PRINTS" id="PR00463">
    <property type="entry name" value="EP450I"/>
</dbReference>
<feature type="transmembrane region" description="Helical" evidence="9">
    <location>
        <begin position="15"/>
        <end position="34"/>
    </location>
</feature>
<comment type="subcellular location">
    <subcellularLocation>
        <location evidence="2">Membrane</location>
        <topology evidence="2">Single-pass membrane protein</topology>
    </subcellularLocation>
</comment>
<evidence type="ECO:0000256" key="9">
    <source>
        <dbReference type="SAM" id="Phobius"/>
    </source>
</evidence>
<gene>
    <name evidence="10" type="ORF">RD792_014886</name>
</gene>
<evidence type="ECO:0000256" key="6">
    <source>
        <dbReference type="ARBA" id="ARBA00023002"/>
    </source>
</evidence>
<dbReference type="SUPFAM" id="SSF48264">
    <property type="entry name" value="Cytochrome P450"/>
    <property type="match status" value="1"/>
</dbReference>
<keyword evidence="9" id="KW-1133">Transmembrane helix</keyword>
<evidence type="ECO:0000256" key="8">
    <source>
        <dbReference type="RuleBase" id="RU000461"/>
    </source>
</evidence>
<evidence type="ECO:0000313" key="11">
    <source>
        <dbReference type="Proteomes" id="UP001291926"/>
    </source>
</evidence>
<keyword evidence="11" id="KW-1185">Reference proteome</keyword>
<keyword evidence="9" id="KW-0472">Membrane</keyword>
<dbReference type="CDD" id="cd11072">
    <property type="entry name" value="CYP71-like"/>
    <property type="match status" value="1"/>
</dbReference>
<dbReference type="EMBL" id="JAYDYQ010002687">
    <property type="protein sequence ID" value="KAK4479374.1"/>
    <property type="molecule type" value="Genomic_DNA"/>
</dbReference>
<evidence type="ECO:0000256" key="2">
    <source>
        <dbReference type="ARBA" id="ARBA00004167"/>
    </source>
</evidence>
<keyword evidence="9" id="KW-0812">Transmembrane</keyword>
<dbReference type="InterPro" id="IPR036396">
    <property type="entry name" value="Cyt_P450_sf"/>
</dbReference>
<dbReference type="PANTHER" id="PTHR47955">
    <property type="entry name" value="CYTOCHROME P450 FAMILY 71 PROTEIN"/>
    <property type="match status" value="1"/>
</dbReference>
<evidence type="ECO:0000256" key="7">
    <source>
        <dbReference type="ARBA" id="ARBA00023004"/>
    </source>
</evidence>
<evidence type="ECO:0000313" key="10">
    <source>
        <dbReference type="EMBL" id="KAK4479374.1"/>
    </source>
</evidence>
<keyword evidence="6 8" id="KW-0560">Oxidoreductase</keyword>
<name>A0ABR0CQJ5_9LAMI</name>
<keyword evidence="7 8" id="KW-0408">Iron</keyword>
<reference evidence="10 11" key="1">
    <citation type="journal article" date="2023" name="bioRxiv">
        <title>Genome report: Whole genome sequence and annotation of Penstemon davidsonii.</title>
        <authorList>
            <person name="Ostevik K.L."/>
            <person name="Alabady M."/>
            <person name="Zhang M."/>
            <person name="Rausher M.D."/>
        </authorList>
    </citation>
    <scope>NUCLEOTIDE SEQUENCE [LARGE SCALE GENOMIC DNA]</scope>
    <source>
        <strain evidence="10">DNT005</strain>
        <tissue evidence="10">Whole leaf</tissue>
    </source>
</reference>
<protein>
    <recommendedName>
        <fullName evidence="12">Cytochrome P450</fullName>
    </recommendedName>
</protein>
<evidence type="ECO:0008006" key="12">
    <source>
        <dbReference type="Google" id="ProtNLM"/>
    </source>
</evidence>
<dbReference type="PROSITE" id="PS00086">
    <property type="entry name" value="CYTOCHROME_P450"/>
    <property type="match status" value="1"/>
</dbReference>
<dbReference type="InterPro" id="IPR002401">
    <property type="entry name" value="Cyt_P450_E_grp-I"/>
</dbReference>
<evidence type="ECO:0000256" key="4">
    <source>
        <dbReference type="ARBA" id="ARBA00022617"/>
    </source>
</evidence>
<dbReference type="Gene3D" id="1.10.630.10">
    <property type="entry name" value="Cytochrome P450"/>
    <property type="match status" value="1"/>
</dbReference>
<keyword evidence="4 8" id="KW-0349">Heme</keyword>
<comment type="caution">
    <text evidence="10">The sequence shown here is derived from an EMBL/GenBank/DDBJ whole genome shotgun (WGS) entry which is preliminary data.</text>
</comment>
<proteinExistence type="inferred from homology"/>
<dbReference type="Pfam" id="PF00067">
    <property type="entry name" value="p450"/>
    <property type="match status" value="1"/>
</dbReference>
<dbReference type="InterPro" id="IPR001128">
    <property type="entry name" value="Cyt_P450"/>
</dbReference>
<dbReference type="PANTHER" id="PTHR47955:SF15">
    <property type="entry name" value="CYTOCHROME P450 71A2-LIKE"/>
    <property type="match status" value="1"/>
</dbReference>
<comment type="similarity">
    <text evidence="3 8">Belongs to the cytochrome P450 family.</text>
</comment>
<evidence type="ECO:0000256" key="1">
    <source>
        <dbReference type="ARBA" id="ARBA00001971"/>
    </source>
</evidence>
<accession>A0ABR0CQJ5</accession>
<dbReference type="InterPro" id="IPR017972">
    <property type="entry name" value="Cyt_P450_CS"/>
</dbReference>
<organism evidence="10 11">
    <name type="scientific">Penstemon davidsonii</name>
    <dbReference type="NCBI Taxonomy" id="160366"/>
    <lineage>
        <taxon>Eukaryota</taxon>
        <taxon>Viridiplantae</taxon>
        <taxon>Streptophyta</taxon>
        <taxon>Embryophyta</taxon>
        <taxon>Tracheophyta</taxon>
        <taxon>Spermatophyta</taxon>
        <taxon>Magnoliopsida</taxon>
        <taxon>eudicotyledons</taxon>
        <taxon>Gunneridae</taxon>
        <taxon>Pentapetalae</taxon>
        <taxon>asterids</taxon>
        <taxon>lamiids</taxon>
        <taxon>Lamiales</taxon>
        <taxon>Plantaginaceae</taxon>
        <taxon>Cheloneae</taxon>
        <taxon>Penstemon</taxon>
    </lineage>
</organism>
<sequence length="513" mass="58078">MLRIQQLLQQNADKFQFYTFFIILPATCFLLWFFNKNFLTTSTKKLPPSPPKLPILGNIHQITNLPHRGLWDLSKKHGPLMLLQLGCRPTLVVSSAEASKEILKTHDLSFSDRPSLTTFDRVFYGSKDVITIPYGTEWKNLKSIMLHKLMNGRRVRSLITSSVEDETALVMEKIKQCCLCSLPINLSEILMVLIQDITCKSAFGVKYTESEKGRKFLKGISESLELLFKLVIGESLPWLAWINKVNGCDSTLNRIVKERDEFLDDVIKENLDKSGTMLTGETFIDTLLGLYNGETHASSITKDSIKAILLDVIAAGTLSSASTIEWGMTELIRHPDVMKKLHDEIRGIMNGRKCIIDSDLEKMQYLKVVIKEIFRHHPPVPLFFREAREDVNMMGYNIPARASIILLNTYAINHDPVAWDEPELFKPERFLNSSVDFKGFNFELIPFGSGRRICPGLAFAAASIEHIFANLVYKFDWALPGGAKPEELDMTEKPGIAVGRKSPLLLVATKCYF</sequence>
<comment type="cofactor">
    <cofactor evidence="1">
        <name>heme</name>
        <dbReference type="ChEBI" id="CHEBI:30413"/>
    </cofactor>
</comment>